<dbReference type="Proteomes" id="UP000015102">
    <property type="component" value="Unassembled WGS sequence"/>
</dbReference>
<dbReference type="InterPro" id="IPR040676">
    <property type="entry name" value="DUF5641"/>
</dbReference>
<protein>
    <recommendedName>
        <fullName evidence="1">DUF5641 domain-containing protein</fullName>
    </recommendedName>
</protein>
<dbReference type="AlphaFoldDB" id="T1GW01"/>
<dbReference type="EMBL" id="CAQQ02193899">
    <property type="status" value="NOT_ANNOTATED_CDS"/>
    <property type="molecule type" value="Genomic_DNA"/>
</dbReference>
<dbReference type="PANTHER" id="PTHR47331">
    <property type="entry name" value="PHD-TYPE DOMAIN-CONTAINING PROTEIN"/>
    <property type="match status" value="1"/>
</dbReference>
<dbReference type="EMBL" id="CAQQ02193901">
    <property type="status" value="NOT_ANNOTATED_CDS"/>
    <property type="molecule type" value="Genomic_DNA"/>
</dbReference>
<dbReference type="EMBL" id="CAQQ02193900">
    <property type="status" value="NOT_ANNOTATED_CDS"/>
    <property type="molecule type" value="Genomic_DNA"/>
</dbReference>
<evidence type="ECO:0000259" key="1">
    <source>
        <dbReference type="Pfam" id="PF18701"/>
    </source>
</evidence>
<organism evidence="2 3">
    <name type="scientific">Megaselia scalaris</name>
    <name type="common">Humpbacked fly</name>
    <name type="synonym">Phora scalaris</name>
    <dbReference type="NCBI Taxonomy" id="36166"/>
    <lineage>
        <taxon>Eukaryota</taxon>
        <taxon>Metazoa</taxon>
        <taxon>Ecdysozoa</taxon>
        <taxon>Arthropoda</taxon>
        <taxon>Hexapoda</taxon>
        <taxon>Insecta</taxon>
        <taxon>Pterygota</taxon>
        <taxon>Neoptera</taxon>
        <taxon>Endopterygota</taxon>
        <taxon>Diptera</taxon>
        <taxon>Brachycera</taxon>
        <taxon>Muscomorpha</taxon>
        <taxon>Platypezoidea</taxon>
        <taxon>Phoridae</taxon>
        <taxon>Megaseliini</taxon>
        <taxon>Megaselia</taxon>
    </lineage>
</organism>
<dbReference type="EnsemblMetazoa" id="MESCA007969-RA">
    <property type="protein sequence ID" value="MESCA007969-PA"/>
    <property type="gene ID" value="MESCA007969"/>
</dbReference>
<dbReference type="STRING" id="36166.T1GW01"/>
<proteinExistence type="predicted"/>
<name>T1GW01_MEGSC</name>
<feature type="domain" description="DUF5641" evidence="1">
    <location>
        <begin position="50"/>
        <end position="114"/>
    </location>
</feature>
<reference evidence="2" key="2">
    <citation type="submission" date="2015-06" db="UniProtKB">
        <authorList>
            <consortium name="EnsemblMetazoa"/>
        </authorList>
    </citation>
    <scope>IDENTIFICATION</scope>
</reference>
<dbReference type="HOGENOM" id="CLU_1606794_0_0_1"/>
<accession>T1GW01</accession>
<reference evidence="3" key="1">
    <citation type="submission" date="2013-02" db="EMBL/GenBank/DDBJ databases">
        <authorList>
            <person name="Hughes D."/>
        </authorList>
    </citation>
    <scope>NUCLEOTIDE SEQUENCE</scope>
    <source>
        <strain>Durham</strain>
        <strain evidence="3">NC isolate 2 -- Noor lab</strain>
    </source>
</reference>
<evidence type="ECO:0000313" key="2">
    <source>
        <dbReference type="EnsemblMetazoa" id="MESCA007969-PA"/>
    </source>
</evidence>
<sequence length="166" mass="19302">LLNSRPLYTLSTDVNDKLASTPGHFAVQRSLKDPPTTFTAPKSSIGLSRKWILVQQLQQEFWNRFQNDDEKDQPQRNLAVDNIVILKDNLSHPLDWPLCRVLKVYPDQKGISHIFSRLITALRTFQLVSKKEGINQTNYRHLPGVHRRPLNNTRNLKIYLELLRIP</sequence>
<dbReference type="Pfam" id="PF18701">
    <property type="entry name" value="DUF5641"/>
    <property type="match status" value="1"/>
</dbReference>
<evidence type="ECO:0000313" key="3">
    <source>
        <dbReference type="Proteomes" id="UP000015102"/>
    </source>
</evidence>
<keyword evidence="3" id="KW-1185">Reference proteome</keyword>